<organism evidence="2">
    <name type="scientific">Cafeteria roenbergensis</name>
    <name type="common">Marine flagellate</name>
    <dbReference type="NCBI Taxonomy" id="33653"/>
    <lineage>
        <taxon>Eukaryota</taxon>
        <taxon>Sar</taxon>
        <taxon>Stramenopiles</taxon>
        <taxon>Bigyra</taxon>
        <taxon>Opalozoa</taxon>
        <taxon>Bicosoecida</taxon>
        <taxon>Cafeteriaceae</taxon>
        <taxon>Cafeteria</taxon>
    </lineage>
</organism>
<evidence type="ECO:0000313" key="3">
    <source>
        <dbReference type="EMBL" id="KAA0145507.1"/>
    </source>
</evidence>
<keyword evidence="4" id="KW-1185">Reference proteome</keyword>
<name>A0A5A8C0K5_CAFRO</name>
<accession>A0A5A8C0K5</accession>
<dbReference type="AlphaFoldDB" id="A0A5A8C0K5"/>
<proteinExistence type="predicted"/>
<dbReference type="EMBL" id="VLTN01000170">
    <property type="protein sequence ID" value="KAA0145435.1"/>
    <property type="molecule type" value="Genomic_DNA"/>
</dbReference>
<evidence type="ECO:0000313" key="1">
    <source>
        <dbReference type="EMBL" id="KAA0145435.1"/>
    </source>
</evidence>
<dbReference type="Proteomes" id="UP000324907">
    <property type="component" value="Mitochondrion MT"/>
</dbReference>
<comment type="caution">
    <text evidence="2">The sequence shown here is derived from an EMBL/GenBank/DDBJ whole genome shotgun (WGS) entry which is preliminary data.</text>
</comment>
<geneLocation type="mitochondrion" evidence="2"/>
<evidence type="ECO:0000313" key="4">
    <source>
        <dbReference type="Proteomes" id="UP000323011"/>
    </source>
</evidence>
<keyword evidence="2" id="KW-0496">Mitochondrion</keyword>
<dbReference type="EMBL" id="VLTL01000396">
    <property type="protein sequence ID" value="KAA0145471.1"/>
    <property type="molecule type" value="Genomic_DNA"/>
</dbReference>
<reference evidence="2 4" key="1">
    <citation type="submission" date="2019-07" db="EMBL/GenBank/DDBJ databases">
        <title>Genomes of Cafeteria roenbergensis.</title>
        <authorList>
            <person name="Fischer M.G."/>
            <person name="Hackl T."/>
            <person name="Roman M."/>
        </authorList>
    </citation>
    <scope>NUCLEOTIDE SEQUENCE [LARGE SCALE GENOMIC DNA]</scope>
    <source>
        <strain evidence="1 4">BVI</strain>
        <strain evidence="3">Cflag</strain>
        <strain evidence="2">RCC970-E3</strain>
    </source>
</reference>
<dbReference type="Proteomes" id="UP000323011">
    <property type="component" value="Mitochondrion MT"/>
</dbReference>
<dbReference type="EMBL" id="VLTM01000270">
    <property type="protein sequence ID" value="KAA0145507.1"/>
    <property type="molecule type" value="Genomic_DNA"/>
</dbReference>
<gene>
    <name evidence="2" type="ORF">FNF28_10015</name>
    <name evidence="1" type="ORF">FNF29_10016</name>
    <name evidence="3" type="ORF">FNF31_10018</name>
</gene>
<evidence type="ECO:0000313" key="2">
    <source>
        <dbReference type="EMBL" id="KAA0145471.1"/>
    </source>
</evidence>
<sequence>MKNLSLITKDLYYISTFNKKYYNSQKKEISFQISCPLIQTGFHKKNYFNFIYFLFFVSNIKPKLRIAKTSNALLKVRKGALIETFFSLQNFQELKTLFFFLDFNSYIKDFKTSIYKNSSMNNSWKLKLVIESKNLHFLQLLLGQSFFFHLVFKFPHLCKKKQLFLISTL</sequence>
<protein>
    <submittedName>
        <fullName evidence="2">Uncharacterized protein</fullName>
    </submittedName>
</protein>
<dbReference type="Proteomes" id="UP000325113">
    <property type="component" value="Mitochondrion MT"/>
</dbReference>